<dbReference type="Proteomes" id="UP000703661">
    <property type="component" value="Unassembled WGS sequence"/>
</dbReference>
<comment type="caution">
    <text evidence="2">The sequence shown here is derived from an EMBL/GenBank/DDBJ whole genome shotgun (WGS) entry which is preliminary data.</text>
</comment>
<dbReference type="OrthoDB" id="2434201at2759"/>
<name>A0A9P6MM82_9FUNG</name>
<reference evidence="2" key="1">
    <citation type="journal article" date="2020" name="Fungal Divers.">
        <title>Resolving the Mortierellaceae phylogeny through synthesis of multi-gene phylogenetics and phylogenomics.</title>
        <authorList>
            <person name="Vandepol N."/>
            <person name="Liber J."/>
            <person name="Desiro A."/>
            <person name="Na H."/>
            <person name="Kennedy M."/>
            <person name="Barry K."/>
            <person name="Grigoriev I.V."/>
            <person name="Miller A.N."/>
            <person name="O'Donnell K."/>
            <person name="Stajich J.E."/>
            <person name="Bonito G."/>
        </authorList>
    </citation>
    <scope>NUCLEOTIDE SEQUENCE</scope>
    <source>
        <strain evidence="2">NRRL 2769</strain>
    </source>
</reference>
<keyword evidence="3" id="KW-1185">Reference proteome</keyword>
<dbReference type="EMBL" id="JAAAID010002278">
    <property type="protein sequence ID" value="KAG0007599.1"/>
    <property type="molecule type" value="Genomic_DNA"/>
</dbReference>
<feature type="region of interest" description="Disordered" evidence="1">
    <location>
        <begin position="60"/>
        <end position="143"/>
    </location>
</feature>
<evidence type="ECO:0000313" key="3">
    <source>
        <dbReference type="Proteomes" id="UP000703661"/>
    </source>
</evidence>
<dbReference type="AlphaFoldDB" id="A0A9P6MM82"/>
<gene>
    <name evidence="2" type="ORF">BGZ80_004468</name>
</gene>
<evidence type="ECO:0000313" key="2">
    <source>
        <dbReference type="EMBL" id="KAG0007599.1"/>
    </source>
</evidence>
<proteinExistence type="predicted"/>
<sequence length="143" mass="15756">MDPDHIKWATTKGDAERVSISSFATRFNANRADGFWARRTTIAKAEVIVMKAAAVNKEVGHHQSKVIYQEYPPPQGVIEAVDRDEYGDEAEAENENKAETEAESESDDQGEDEDENGGGADEAKDDFFNDEEMSSLLANIAEA</sequence>
<accession>A0A9P6MM82</accession>
<feature type="compositionally biased region" description="Acidic residues" evidence="1">
    <location>
        <begin position="101"/>
        <end position="116"/>
    </location>
</feature>
<protein>
    <submittedName>
        <fullName evidence="2">Uncharacterized protein</fullName>
    </submittedName>
</protein>
<evidence type="ECO:0000256" key="1">
    <source>
        <dbReference type="SAM" id="MobiDB-lite"/>
    </source>
</evidence>
<organism evidence="2 3">
    <name type="scientific">Entomortierella chlamydospora</name>
    <dbReference type="NCBI Taxonomy" id="101097"/>
    <lineage>
        <taxon>Eukaryota</taxon>
        <taxon>Fungi</taxon>
        <taxon>Fungi incertae sedis</taxon>
        <taxon>Mucoromycota</taxon>
        <taxon>Mortierellomycotina</taxon>
        <taxon>Mortierellomycetes</taxon>
        <taxon>Mortierellales</taxon>
        <taxon>Mortierellaceae</taxon>
        <taxon>Entomortierella</taxon>
    </lineage>
</organism>